<keyword evidence="2" id="KW-1185">Reference proteome</keyword>
<reference evidence="2" key="1">
    <citation type="journal article" date="2019" name="Int. J. Syst. Evol. Microbiol.">
        <title>The Global Catalogue of Microorganisms (GCM) 10K type strain sequencing project: providing services to taxonomists for standard genome sequencing and annotation.</title>
        <authorList>
            <consortium name="The Broad Institute Genomics Platform"/>
            <consortium name="The Broad Institute Genome Sequencing Center for Infectious Disease"/>
            <person name="Wu L."/>
            <person name="Ma J."/>
        </authorList>
    </citation>
    <scope>NUCLEOTIDE SEQUENCE [LARGE SCALE GENOMIC DNA]</scope>
    <source>
        <strain evidence="2">JCM 31486</strain>
    </source>
</reference>
<dbReference type="EMBL" id="JBHTIS010002936">
    <property type="protein sequence ID" value="MFD1050569.1"/>
    <property type="molecule type" value="Genomic_DNA"/>
</dbReference>
<protein>
    <submittedName>
        <fullName evidence="1">Uncharacterized protein</fullName>
    </submittedName>
</protein>
<proteinExistence type="predicted"/>
<evidence type="ECO:0000313" key="2">
    <source>
        <dbReference type="Proteomes" id="UP001597045"/>
    </source>
</evidence>
<sequence>MTVHWDGNPRSKLAFTWQTPGMHYDRWLLNVRVNGQDRGLDREYLYGWLGIGRDVGVVFPDRDGPGLYRLAVEGCDTTTGGGHSCKQGFTNPVFIYVP</sequence>
<dbReference type="Proteomes" id="UP001597045">
    <property type="component" value="Unassembled WGS sequence"/>
</dbReference>
<gene>
    <name evidence="1" type="ORF">ACFQ1S_36105</name>
</gene>
<evidence type="ECO:0000313" key="1">
    <source>
        <dbReference type="EMBL" id="MFD1050569.1"/>
    </source>
</evidence>
<accession>A0ABW3MM77</accession>
<name>A0ABW3MM77_9PSEU</name>
<organism evidence="1 2">
    <name type="scientific">Kibdelosporangium lantanae</name>
    <dbReference type="NCBI Taxonomy" id="1497396"/>
    <lineage>
        <taxon>Bacteria</taxon>
        <taxon>Bacillati</taxon>
        <taxon>Actinomycetota</taxon>
        <taxon>Actinomycetes</taxon>
        <taxon>Pseudonocardiales</taxon>
        <taxon>Pseudonocardiaceae</taxon>
        <taxon>Kibdelosporangium</taxon>
    </lineage>
</organism>
<comment type="caution">
    <text evidence="1">The sequence shown here is derived from an EMBL/GenBank/DDBJ whole genome shotgun (WGS) entry which is preliminary data.</text>
</comment>